<evidence type="ECO:0000313" key="18">
    <source>
        <dbReference type="Proteomes" id="UP001379949"/>
    </source>
</evidence>
<evidence type="ECO:0000256" key="8">
    <source>
        <dbReference type="ARBA" id="ARBA00022679"/>
    </source>
</evidence>
<keyword evidence="7 16" id="KW-0963">Cytoplasm</keyword>
<feature type="binding site" evidence="16">
    <location>
        <begin position="11"/>
        <end position="18"/>
    </location>
    <ligand>
        <name>ATP</name>
        <dbReference type="ChEBI" id="CHEBI:30616"/>
    </ligand>
</feature>
<comment type="cofactor">
    <cofactor evidence="16">
        <name>NH4(+)</name>
        <dbReference type="ChEBI" id="CHEBI:28938"/>
    </cofactor>
    <cofactor evidence="16">
        <name>K(+)</name>
        <dbReference type="ChEBI" id="CHEBI:29103"/>
    </cofactor>
    <text evidence="16">A monovalent cation. Ammonium or potassium.</text>
</comment>
<dbReference type="CDD" id="cd24015">
    <property type="entry name" value="ASKHA_NBD_PanK-III"/>
    <property type="match status" value="1"/>
</dbReference>
<keyword evidence="18" id="KW-1185">Reference proteome</keyword>
<comment type="pathway">
    <text evidence="4 16">Cofactor biosynthesis; coenzyme A biosynthesis; CoA from (R)-pantothenate: step 1/5.</text>
</comment>
<evidence type="ECO:0000256" key="14">
    <source>
        <dbReference type="ARBA" id="ARBA00038036"/>
    </source>
</evidence>
<comment type="caution">
    <text evidence="17">The sequence shown here is derived from an EMBL/GenBank/DDBJ whole genome shotgun (WGS) entry which is preliminary data.</text>
</comment>
<organism evidence="17 18">
    <name type="scientific">Marinomonas arenicola</name>
    <dbReference type="NCBI Taxonomy" id="569601"/>
    <lineage>
        <taxon>Bacteria</taxon>
        <taxon>Pseudomonadati</taxon>
        <taxon>Pseudomonadota</taxon>
        <taxon>Gammaproteobacteria</taxon>
        <taxon>Oceanospirillales</taxon>
        <taxon>Oceanospirillaceae</taxon>
        <taxon>Marinomonas</taxon>
    </lineage>
</organism>
<evidence type="ECO:0000256" key="12">
    <source>
        <dbReference type="ARBA" id="ARBA00022958"/>
    </source>
</evidence>
<evidence type="ECO:0000256" key="10">
    <source>
        <dbReference type="ARBA" id="ARBA00022777"/>
    </source>
</evidence>
<feature type="binding site" evidence="16">
    <location>
        <position position="175"/>
    </location>
    <ligand>
        <name>substrate</name>
    </ligand>
</feature>
<evidence type="ECO:0000256" key="16">
    <source>
        <dbReference type="HAMAP-Rule" id="MF_01274"/>
    </source>
</evidence>
<reference evidence="17 18" key="1">
    <citation type="submission" date="2024-02" db="EMBL/GenBank/DDBJ databases">
        <title>Bacteria isolated from the canopy kelp, Nereocystis luetkeana.</title>
        <authorList>
            <person name="Pfister C.A."/>
            <person name="Younker I.T."/>
            <person name="Light S.H."/>
        </authorList>
    </citation>
    <scope>NUCLEOTIDE SEQUENCE [LARGE SCALE GENOMIC DNA]</scope>
    <source>
        <strain evidence="17 18">TI.4.07</strain>
    </source>
</reference>
<evidence type="ECO:0000256" key="9">
    <source>
        <dbReference type="ARBA" id="ARBA00022741"/>
    </source>
</evidence>
<comment type="catalytic activity">
    <reaction evidence="1 16">
        <text>(R)-pantothenate + ATP = (R)-4'-phosphopantothenate + ADP + H(+)</text>
        <dbReference type="Rhea" id="RHEA:16373"/>
        <dbReference type="ChEBI" id="CHEBI:10986"/>
        <dbReference type="ChEBI" id="CHEBI:15378"/>
        <dbReference type="ChEBI" id="CHEBI:29032"/>
        <dbReference type="ChEBI" id="CHEBI:30616"/>
        <dbReference type="ChEBI" id="CHEBI:456216"/>
        <dbReference type="EC" id="2.7.1.33"/>
    </reaction>
</comment>
<dbReference type="NCBIfam" id="TIGR00671">
    <property type="entry name" value="baf"/>
    <property type="match status" value="1"/>
</dbReference>
<feature type="binding site" evidence="16">
    <location>
        <position position="119"/>
    </location>
    <ligand>
        <name>K(+)</name>
        <dbReference type="ChEBI" id="CHEBI:29103"/>
    </ligand>
</feature>
<proteinExistence type="inferred from homology"/>
<name>A0ABU9G888_9GAMM</name>
<dbReference type="Pfam" id="PF03309">
    <property type="entry name" value="Pan_kinase"/>
    <property type="match status" value="1"/>
</dbReference>
<evidence type="ECO:0000313" key="17">
    <source>
        <dbReference type="EMBL" id="MEL0614703.1"/>
    </source>
</evidence>
<keyword evidence="9 16" id="KW-0547">Nucleotide-binding</keyword>
<dbReference type="Proteomes" id="UP001379949">
    <property type="component" value="Unassembled WGS sequence"/>
</dbReference>
<keyword evidence="12 16" id="KW-0630">Potassium</keyword>
<evidence type="ECO:0000256" key="13">
    <source>
        <dbReference type="ARBA" id="ARBA00022993"/>
    </source>
</evidence>
<dbReference type="InterPro" id="IPR043129">
    <property type="entry name" value="ATPase_NBD"/>
</dbReference>
<keyword evidence="8 16" id="KW-0808">Transferase</keyword>
<evidence type="ECO:0000256" key="4">
    <source>
        <dbReference type="ARBA" id="ARBA00005225"/>
    </source>
</evidence>
<evidence type="ECO:0000256" key="7">
    <source>
        <dbReference type="ARBA" id="ARBA00022490"/>
    </source>
</evidence>
<keyword evidence="10 16" id="KW-0418">Kinase</keyword>
<dbReference type="EC" id="2.7.1.33" evidence="6 16"/>
<feature type="active site" description="Proton acceptor" evidence="16">
    <location>
        <position position="99"/>
    </location>
</feature>
<feature type="binding site" evidence="16">
    <location>
        <position position="122"/>
    </location>
    <ligand>
        <name>ATP</name>
        <dbReference type="ChEBI" id="CHEBI:30616"/>
    </ligand>
</feature>
<dbReference type="InterPro" id="IPR004619">
    <property type="entry name" value="Type_III_PanK"/>
</dbReference>
<dbReference type="Gene3D" id="3.30.420.40">
    <property type="match status" value="2"/>
</dbReference>
<dbReference type="PANTHER" id="PTHR34265">
    <property type="entry name" value="TYPE III PANTOTHENATE KINASE"/>
    <property type="match status" value="1"/>
</dbReference>
<protein>
    <recommendedName>
        <fullName evidence="15 16">Type III pantothenate kinase</fullName>
        <ecNumber evidence="6 16">2.7.1.33</ecNumber>
    </recommendedName>
    <alternativeName>
        <fullName evidence="16">PanK-III</fullName>
    </alternativeName>
    <alternativeName>
        <fullName evidence="16">Pantothenic acid kinase</fullName>
    </alternativeName>
</protein>
<evidence type="ECO:0000256" key="15">
    <source>
        <dbReference type="ARBA" id="ARBA00040883"/>
    </source>
</evidence>
<feature type="binding site" evidence="16">
    <location>
        <begin position="97"/>
        <end position="100"/>
    </location>
    <ligand>
        <name>substrate</name>
    </ligand>
</feature>
<evidence type="ECO:0000256" key="11">
    <source>
        <dbReference type="ARBA" id="ARBA00022840"/>
    </source>
</evidence>
<dbReference type="GO" id="GO:0004594">
    <property type="term" value="F:pantothenate kinase activity"/>
    <property type="evidence" value="ECO:0007669"/>
    <property type="project" value="UniProtKB-EC"/>
</dbReference>
<comment type="similarity">
    <text evidence="14 16">Belongs to the type III pantothenate kinase family.</text>
</comment>
<comment type="function">
    <text evidence="16">Catalyzes the phosphorylation of pantothenate (Pan), the first step in CoA biosynthesis.</text>
</comment>
<dbReference type="EMBL" id="JBAKAR010000018">
    <property type="protein sequence ID" value="MEL0614703.1"/>
    <property type="molecule type" value="Genomic_DNA"/>
</dbReference>
<comment type="subcellular location">
    <subcellularLocation>
        <location evidence="3 16">Cytoplasm</location>
    </subcellularLocation>
</comment>
<keyword evidence="16" id="KW-0479">Metal-binding</keyword>
<evidence type="ECO:0000256" key="5">
    <source>
        <dbReference type="ARBA" id="ARBA00011738"/>
    </source>
</evidence>
<evidence type="ECO:0000256" key="3">
    <source>
        <dbReference type="ARBA" id="ARBA00004496"/>
    </source>
</evidence>
<accession>A0ABU9G888</accession>
<comment type="cofactor">
    <cofactor evidence="2">
        <name>K(+)</name>
        <dbReference type="ChEBI" id="CHEBI:29103"/>
    </cofactor>
</comment>
<evidence type="ECO:0000256" key="2">
    <source>
        <dbReference type="ARBA" id="ARBA00001958"/>
    </source>
</evidence>
<feature type="binding site" evidence="16">
    <location>
        <position position="90"/>
    </location>
    <ligand>
        <name>substrate</name>
    </ligand>
</feature>
<dbReference type="HAMAP" id="MF_01274">
    <property type="entry name" value="Pantothen_kinase_3"/>
    <property type="match status" value="1"/>
</dbReference>
<gene>
    <name evidence="16" type="primary">coaX</name>
    <name evidence="17" type="ORF">V6242_16240</name>
</gene>
<dbReference type="PANTHER" id="PTHR34265:SF1">
    <property type="entry name" value="TYPE III PANTOTHENATE KINASE"/>
    <property type="match status" value="1"/>
</dbReference>
<evidence type="ECO:0000256" key="6">
    <source>
        <dbReference type="ARBA" id="ARBA00012102"/>
    </source>
</evidence>
<sequence>MSVVAKVLIVDVGNTSIKYTAFDADNILWQVRDEDIAKQTGFVPDAVYFASVRSSEDGEALQQQLKASYPNAHWVELSSVAEACGVRNAYQEPHRLGVDRWLTVIASYHLFGGDVVVVDAGTAIKVDMVNKVGQHLGGYITPGLAMMEASLLSKTARIRYTPEEKVMTDGLPNSTARAVAQGCHEMALGFLERIYKDYQHFTWVVTGGDAKSLLDALGIDVSQEQHLVAKGAKFVGDDCLRAQM</sequence>
<keyword evidence="13 16" id="KW-0173">Coenzyme A biosynthesis</keyword>
<evidence type="ECO:0000256" key="1">
    <source>
        <dbReference type="ARBA" id="ARBA00001206"/>
    </source>
</evidence>
<comment type="subunit">
    <text evidence="5 16">Homodimer.</text>
</comment>
<dbReference type="RefSeq" id="WP_341568013.1">
    <property type="nucleotide sequence ID" value="NZ_JBAKAR010000018.1"/>
</dbReference>
<keyword evidence="11 16" id="KW-0067">ATP-binding</keyword>
<dbReference type="SUPFAM" id="SSF53067">
    <property type="entry name" value="Actin-like ATPase domain"/>
    <property type="match status" value="2"/>
</dbReference>